<proteinExistence type="predicted"/>
<gene>
    <name evidence="1" type="ORF">STAS_04380</name>
</gene>
<reference evidence="2" key="1">
    <citation type="journal article" date="2019" name="Curr. Biol.">
        <title>Genome Sequence of Striga asiatica Provides Insight into the Evolution of Plant Parasitism.</title>
        <authorList>
            <person name="Yoshida S."/>
            <person name="Kim S."/>
            <person name="Wafula E.K."/>
            <person name="Tanskanen J."/>
            <person name="Kim Y.M."/>
            <person name="Honaas L."/>
            <person name="Yang Z."/>
            <person name="Spallek T."/>
            <person name="Conn C.E."/>
            <person name="Ichihashi Y."/>
            <person name="Cheong K."/>
            <person name="Cui S."/>
            <person name="Der J.P."/>
            <person name="Gundlach H."/>
            <person name="Jiao Y."/>
            <person name="Hori C."/>
            <person name="Ishida J.K."/>
            <person name="Kasahara H."/>
            <person name="Kiba T."/>
            <person name="Kim M.S."/>
            <person name="Koo N."/>
            <person name="Laohavisit A."/>
            <person name="Lee Y.H."/>
            <person name="Lumba S."/>
            <person name="McCourt P."/>
            <person name="Mortimer J.C."/>
            <person name="Mutuku J.M."/>
            <person name="Nomura T."/>
            <person name="Sasaki-Sekimoto Y."/>
            <person name="Seto Y."/>
            <person name="Wang Y."/>
            <person name="Wakatake T."/>
            <person name="Sakakibara H."/>
            <person name="Demura T."/>
            <person name="Yamaguchi S."/>
            <person name="Yoneyama K."/>
            <person name="Manabe R.I."/>
            <person name="Nelson D.C."/>
            <person name="Schulman A.H."/>
            <person name="Timko M.P."/>
            <person name="dePamphilis C.W."/>
            <person name="Choi D."/>
            <person name="Shirasu K."/>
        </authorList>
    </citation>
    <scope>NUCLEOTIDE SEQUENCE [LARGE SCALE GENOMIC DNA]</scope>
    <source>
        <strain evidence="2">cv. UVA1</strain>
    </source>
</reference>
<accession>A0A5A7P6X2</accession>
<name>A0A5A7P6X2_STRAF</name>
<sequence>MPSERPFTFHLYSISTKFLENYQDILGRVIRLQPVPRNMIPKRWMDFAKFELLNISTLYQVSAPRFCAAKDPFNQSIEEETSVGDANVCQDYKHPSQAAVIHKGTSFLDEPSNSKCQVFNWSMMNWPTKNLKP</sequence>
<dbReference type="GO" id="GO:0032259">
    <property type="term" value="P:methylation"/>
    <property type="evidence" value="ECO:0007669"/>
    <property type="project" value="UniProtKB-KW"/>
</dbReference>
<keyword evidence="1" id="KW-0808">Transferase</keyword>
<dbReference type="OrthoDB" id="1657402at2759"/>
<dbReference type="EMBL" id="BKCP01002780">
    <property type="protein sequence ID" value="GER28573.1"/>
    <property type="molecule type" value="Genomic_DNA"/>
</dbReference>
<keyword evidence="1" id="KW-0489">Methyltransferase</keyword>
<dbReference type="Proteomes" id="UP000325081">
    <property type="component" value="Unassembled WGS sequence"/>
</dbReference>
<comment type="caution">
    <text evidence="1">The sequence shown here is derived from an EMBL/GenBank/DDBJ whole genome shotgun (WGS) entry which is preliminary data.</text>
</comment>
<evidence type="ECO:0000313" key="2">
    <source>
        <dbReference type="Proteomes" id="UP000325081"/>
    </source>
</evidence>
<organism evidence="1 2">
    <name type="scientific">Striga asiatica</name>
    <name type="common">Asiatic witchweed</name>
    <name type="synonym">Buchnera asiatica</name>
    <dbReference type="NCBI Taxonomy" id="4170"/>
    <lineage>
        <taxon>Eukaryota</taxon>
        <taxon>Viridiplantae</taxon>
        <taxon>Streptophyta</taxon>
        <taxon>Embryophyta</taxon>
        <taxon>Tracheophyta</taxon>
        <taxon>Spermatophyta</taxon>
        <taxon>Magnoliopsida</taxon>
        <taxon>eudicotyledons</taxon>
        <taxon>Gunneridae</taxon>
        <taxon>Pentapetalae</taxon>
        <taxon>asterids</taxon>
        <taxon>lamiids</taxon>
        <taxon>Lamiales</taxon>
        <taxon>Orobanchaceae</taxon>
        <taxon>Buchnereae</taxon>
        <taxon>Striga</taxon>
    </lineage>
</organism>
<dbReference type="GO" id="GO:0008168">
    <property type="term" value="F:methyltransferase activity"/>
    <property type="evidence" value="ECO:0007669"/>
    <property type="project" value="UniProtKB-KW"/>
</dbReference>
<keyword evidence="2" id="KW-1185">Reference proteome</keyword>
<protein>
    <submittedName>
        <fullName evidence="1">Ribosomal RNA small subunit methyltransferase G</fullName>
    </submittedName>
</protein>
<dbReference type="AlphaFoldDB" id="A0A5A7P6X2"/>
<evidence type="ECO:0000313" key="1">
    <source>
        <dbReference type="EMBL" id="GER28573.1"/>
    </source>
</evidence>